<feature type="transmembrane region" description="Helical" evidence="5">
    <location>
        <begin position="33"/>
        <end position="50"/>
    </location>
</feature>
<feature type="transmembrane region" description="Helical" evidence="5">
    <location>
        <begin position="56"/>
        <end position="75"/>
    </location>
</feature>
<dbReference type="Pfam" id="PF02535">
    <property type="entry name" value="Zip"/>
    <property type="match status" value="1"/>
</dbReference>
<reference evidence="7" key="2">
    <citation type="submission" date="2023-07" db="EMBL/GenBank/DDBJ databases">
        <title>Genome of Winogradskyella sp. E313.</title>
        <authorList>
            <person name="Zhou Y."/>
        </authorList>
    </citation>
    <scope>NUCLEOTIDE SEQUENCE [LARGE SCALE GENOMIC DNA]</scope>
    <source>
        <strain evidence="7">E313</strain>
    </source>
</reference>
<feature type="transmembrane region" description="Helical" evidence="5">
    <location>
        <begin position="148"/>
        <end position="168"/>
    </location>
</feature>
<dbReference type="RefSeq" id="WP_227477883.1">
    <property type="nucleotide sequence ID" value="NZ_JAFMPT010000021.1"/>
</dbReference>
<feature type="transmembrane region" description="Helical" evidence="5">
    <location>
        <begin position="121"/>
        <end position="141"/>
    </location>
</feature>
<dbReference type="PANTHER" id="PTHR11040">
    <property type="entry name" value="ZINC/IRON TRANSPORTER"/>
    <property type="match status" value="1"/>
</dbReference>
<keyword evidence="2 5" id="KW-0812">Transmembrane</keyword>
<dbReference type="PANTHER" id="PTHR11040:SF44">
    <property type="entry name" value="PROTEIN ZNTC-RELATED"/>
    <property type="match status" value="1"/>
</dbReference>
<keyword evidence="7" id="KW-1185">Reference proteome</keyword>
<evidence type="ECO:0000256" key="1">
    <source>
        <dbReference type="ARBA" id="ARBA00004141"/>
    </source>
</evidence>
<evidence type="ECO:0000256" key="3">
    <source>
        <dbReference type="ARBA" id="ARBA00022989"/>
    </source>
</evidence>
<comment type="caution">
    <text evidence="6">The sequence shown here is derived from an EMBL/GenBank/DDBJ whole genome shotgun (WGS) entry which is preliminary data.</text>
</comment>
<accession>A0ABS8EQ87</accession>
<dbReference type="EMBL" id="JAFMPT010000021">
    <property type="protein sequence ID" value="MCC1485393.1"/>
    <property type="molecule type" value="Genomic_DNA"/>
</dbReference>
<name>A0ABS8EQ87_9FLAO</name>
<evidence type="ECO:0000256" key="5">
    <source>
        <dbReference type="SAM" id="Phobius"/>
    </source>
</evidence>
<gene>
    <name evidence="6" type="ORF">J1C55_12380</name>
</gene>
<evidence type="ECO:0000313" key="7">
    <source>
        <dbReference type="Proteomes" id="UP000778797"/>
    </source>
</evidence>
<evidence type="ECO:0000256" key="2">
    <source>
        <dbReference type="ARBA" id="ARBA00022692"/>
    </source>
</evidence>
<feature type="transmembrane region" description="Helical" evidence="5">
    <location>
        <begin position="6"/>
        <end position="21"/>
    </location>
</feature>
<comment type="subcellular location">
    <subcellularLocation>
        <location evidence="1">Membrane</location>
        <topology evidence="1">Multi-pass membrane protein</topology>
    </subcellularLocation>
</comment>
<dbReference type="Proteomes" id="UP000778797">
    <property type="component" value="Unassembled WGS sequence"/>
</dbReference>
<feature type="transmembrane region" description="Helical" evidence="5">
    <location>
        <begin position="96"/>
        <end position="115"/>
    </location>
</feature>
<evidence type="ECO:0000313" key="6">
    <source>
        <dbReference type="EMBL" id="MCC1485393.1"/>
    </source>
</evidence>
<feature type="transmembrane region" description="Helical" evidence="5">
    <location>
        <begin position="180"/>
        <end position="198"/>
    </location>
</feature>
<dbReference type="InterPro" id="IPR003689">
    <property type="entry name" value="ZIP"/>
</dbReference>
<evidence type="ECO:0000256" key="4">
    <source>
        <dbReference type="ARBA" id="ARBA00023136"/>
    </source>
</evidence>
<proteinExistence type="predicted"/>
<feature type="transmembrane region" description="Helical" evidence="5">
    <location>
        <begin position="205"/>
        <end position="223"/>
    </location>
</feature>
<reference evidence="7" key="1">
    <citation type="submission" date="2021-03" db="EMBL/GenBank/DDBJ databases">
        <title>Genome of Cognatishimia sp. F0-27.</title>
        <authorList>
            <person name="Ping X."/>
        </authorList>
    </citation>
    <scope>NUCLEOTIDE SEQUENCE [LARGE SCALE GENOMIC DNA]</scope>
    <source>
        <strain evidence="7">E313</strain>
    </source>
</reference>
<sequence>MYNYLFPLYAVIIGICIALITKRKKKSFTKHLLSFSGAFILALTLIELLPEVYMHLEAKLIGVLILGGIVIQIFLESLSKGAEHGHLHIHKHTTTFPWLLFISLSIHSFLEGFPIHENNDMVYGILIHKIPIAILITSFLLDSKYTKLQITIALIVFAIMTPLGTILSNNIPILIDYTNYVNAIVIGIFLHIATIILFESSEGHKFNLTKLFTIILGVIIAYFV</sequence>
<organism evidence="6 7">
    <name type="scientific">Winogradskyella immobilis</name>
    <dbReference type="NCBI Taxonomy" id="2816852"/>
    <lineage>
        <taxon>Bacteria</taxon>
        <taxon>Pseudomonadati</taxon>
        <taxon>Bacteroidota</taxon>
        <taxon>Flavobacteriia</taxon>
        <taxon>Flavobacteriales</taxon>
        <taxon>Flavobacteriaceae</taxon>
        <taxon>Winogradskyella</taxon>
    </lineage>
</organism>
<keyword evidence="3 5" id="KW-1133">Transmembrane helix</keyword>
<protein>
    <submittedName>
        <fullName evidence="6">ZIP family metal transporter</fullName>
    </submittedName>
</protein>
<keyword evidence="4 5" id="KW-0472">Membrane</keyword>